<accession>A0A1I4PTI7</accession>
<feature type="transmembrane region" description="Helical" evidence="1">
    <location>
        <begin position="24"/>
        <end position="44"/>
    </location>
</feature>
<dbReference type="RefSeq" id="WP_090943827.1">
    <property type="nucleotide sequence ID" value="NZ_FOTS01000072.1"/>
</dbReference>
<reference evidence="3" key="1">
    <citation type="submission" date="2016-10" db="EMBL/GenBank/DDBJ databases">
        <authorList>
            <person name="Varghese N."/>
            <person name="Submissions S."/>
        </authorList>
    </citation>
    <scope>NUCLEOTIDE SEQUENCE [LARGE SCALE GENOMIC DNA]</scope>
    <source>
        <strain evidence="3">DSM 13327</strain>
    </source>
</reference>
<dbReference type="STRING" id="1123291.SAMN04490355_10725"/>
<dbReference type="AlphaFoldDB" id="A0A1I4PTI7"/>
<feature type="transmembrane region" description="Helical" evidence="1">
    <location>
        <begin position="50"/>
        <end position="71"/>
    </location>
</feature>
<organism evidence="2 3">
    <name type="scientific">Pelosinus propionicus DSM 13327</name>
    <dbReference type="NCBI Taxonomy" id="1123291"/>
    <lineage>
        <taxon>Bacteria</taxon>
        <taxon>Bacillati</taxon>
        <taxon>Bacillota</taxon>
        <taxon>Negativicutes</taxon>
        <taxon>Selenomonadales</taxon>
        <taxon>Sporomusaceae</taxon>
        <taxon>Pelosinus</taxon>
    </lineage>
</organism>
<dbReference type="Proteomes" id="UP000199520">
    <property type="component" value="Unassembled WGS sequence"/>
</dbReference>
<sequence length="80" mass="9187">MEYGKKQNSGNKINSPLYQGIRRINAYASVILIICALVNIFAIVSCIKNSYYNMLMQNIGLEIFFIVVLIFKNKKFGWGF</sequence>
<protein>
    <submittedName>
        <fullName evidence="2">Uncharacterized protein</fullName>
    </submittedName>
</protein>
<gene>
    <name evidence="2" type="ORF">SAMN04490355_10725</name>
</gene>
<dbReference type="EMBL" id="FOTS01000072">
    <property type="protein sequence ID" value="SFM30810.1"/>
    <property type="molecule type" value="Genomic_DNA"/>
</dbReference>
<proteinExistence type="predicted"/>
<name>A0A1I4PTI7_9FIRM</name>
<keyword evidence="3" id="KW-1185">Reference proteome</keyword>
<keyword evidence="1" id="KW-1133">Transmembrane helix</keyword>
<evidence type="ECO:0000256" key="1">
    <source>
        <dbReference type="SAM" id="Phobius"/>
    </source>
</evidence>
<evidence type="ECO:0000313" key="3">
    <source>
        <dbReference type="Proteomes" id="UP000199520"/>
    </source>
</evidence>
<keyword evidence="1" id="KW-0472">Membrane</keyword>
<keyword evidence="1" id="KW-0812">Transmembrane</keyword>
<evidence type="ECO:0000313" key="2">
    <source>
        <dbReference type="EMBL" id="SFM30810.1"/>
    </source>
</evidence>